<evidence type="ECO:0000256" key="11">
    <source>
        <dbReference type="PROSITE-ProRule" id="PRU01360"/>
    </source>
</evidence>
<evidence type="ECO:0000256" key="3">
    <source>
        <dbReference type="ARBA" id="ARBA00022452"/>
    </source>
</evidence>
<dbReference type="InterPro" id="IPR039426">
    <property type="entry name" value="TonB-dep_rcpt-like"/>
</dbReference>
<dbReference type="InterPro" id="IPR036942">
    <property type="entry name" value="Beta-barrel_TonB_sf"/>
</dbReference>
<feature type="chain" id="PRO_5045047694" evidence="13">
    <location>
        <begin position="32"/>
        <end position="733"/>
    </location>
</feature>
<keyword evidence="17" id="KW-1185">Reference proteome</keyword>
<evidence type="ECO:0000256" key="9">
    <source>
        <dbReference type="ARBA" id="ARBA00023136"/>
    </source>
</evidence>
<keyword evidence="5 11" id="KW-0812">Transmembrane</keyword>
<comment type="subcellular location">
    <subcellularLocation>
        <location evidence="1 11">Cell outer membrane</location>
        <topology evidence="1 11">Multi-pass membrane protein</topology>
    </subcellularLocation>
</comment>
<feature type="signal peptide" evidence="13">
    <location>
        <begin position="1"/>
        <end position="31"/>
    </location>
</feature>
<accession>A0ABS0SYK8</accession>
<evidence type="ECO:0000256" key="1">
    <source>
        <dbReference type="ARBA" id="ARBA00004571"/>
    </source>
</evidence>
<dbReference type="EMBL" id="JADWOX010000008">
    <property type="protein sequence ID" value="MBI1684722.1"/>
    <property type="molecule type" value="Genomic_DNA"/>
</dbReference>
<protein>
    <submittedName>
        <fullName evidence="16">TonB-dependent receptor</fullName>
    </submittedName>
</protein>
<evidence type="ECO:0000256" key="13">
    <source>
        <dbReference type="SAM" id="SignalP"/>
    </source>
</evidence>
<keyword evidence="16" id="KW-0675">Receptor</keyword>
<dbReference type="Gene3D" id="2.40.170.20">
    <property type="entry name" value="TonB-dependent receptor, beta-barrel domain"/>
    <property type="match status" value="1"/>
</dbReference>
<dbReference type="CDD" id="cd01347">
    <property type="entry name" value="ligand_gated_channel"/>
    <property type="match status" value="1"/>
</dbReference>
<dbReference type="PROSITE" id="PS52016">
    <property type="entry name" value="TONB_DEPENDENT_REC_3"/>
    <property type="match status" value="1"/>
</dbReference>
<dbReference type="Pfam" id="PF07715">
    <property type="entry name" value="Plug"/>
    <property type="match status" value="1"/>
</dbReference>
<dbReference type="SUPFAM" id="SSF56935">
    <property type="entry name" value="Porins"/>
    <property type="match status" value="1"/>
</dbReference>
<evidence type="ECO:0000256" key="6">
    <source>
        <dbReference type="ARBA" id="ARBA00023004"/>
    </source>
</evidence>
<evidence type="ECO:0000256" key="12">
    <source>
        <dbReference type="RuleBase" id="RU003357"/>
    </source>
</evidence>
<dbReference type="InterPro" id="IPR000531">
    <property type="entry name" value="Beta-barrel_TonB"/>
</dbReference>
<dbReference type="PANTHER" id="PTHR32552">
    <property type="entry name" value="FERRICHROME IRON RECEPTOR-RELATED"/>
    <property type="match status" value="1"/>
</dbReference>
<comment type="caution">
    <text evidence="16">The sequence shown here is derived from an EMBL/GenBank/DDBJ whole genome shotgun (WGS) entry which is preliminary data.</text>
</comment>
<keyword evidence="9 11" id="KW-0472">Membrane</keyword>
<evidence type="ECO:0000259" key="14">
    <source>
        <dbReference type="Pfam" id="PF00593"/>
    </source>
</evidence>
<reference evidence="16 17" key="1">
    <citation type="submission" date="2020-11" db="EMBL/GenBank/DDBJ databases">
        <title>genome sequence of strain KACC 18849.</title>
        <authorList>
            <person name="Gao J."/>
            <person name="Zhang X."/>
        </authorList>
    </citation>
    <scope>NUCLEOTIDE SEQUENCE [LARGE SCALE GENOMIC DNA]</scope>
    <source>
        <strain evidence="16 17">KACC 18849</strain>
    </source>
</reference>
<evidence type="ECO:0000313" key="17">
    <source>
        <dbReference type="Proteomes" id="UP000639859"/>
    </source>
</evidence>
<dbReference type="InterPro" id="IPR012910">
    <property type="entry name" value="Plug_dom"/>
</dbReference>
<evidence type="ECO:0000256" key="2">
    <source>
        <dbReference type="ARBA" id="ARBA00022448"/>
    </source>
</evidence>
<evidence type="ECO:0000256" key="7">
    <source>
        <dbReference type="ARBA" id="ARBA00023065"/>
    </source>
</evidence>
<keyword evidence="7" id="KW-0406">Ion transport</keyword>
<feature type="domain" description="TonB-dependent receptor-like beta-barrel" evidence="14">
    <location>
        <begin position="262"/>
        <end position="697"/>
    </location>
</feature>
<keyword evidence="4" id="KW-0410">Iron transport</keyword>
<gene>
    <name evidence="16" type="ORF">I4Q42_13700</name>
</gene>
<dbReference type="Proteomes" id="UP000639859">
    <property type="component" value="Unassembled WGS sequence"/>
</dbReference>
<dbReference type="PANTHER" id="PTHR32552:SF81">
    <property type="entry name" value="TONB-DEPENDENT OUTER MEMBRANE RECEPTOR"/>
    <property type="match status" value="1"/>
</dbReference>
<keyword evidence="6" id="KW-0408">Iron</keyword>
<dbReference type="RefSeq" id="WP_198576626.1">
    <property type="nucleotide sequence ID" value="NZ_JADWOX010000008.1"/>
</dbReference>
<evidence type="ECO:0000256" key="8">
    <source>
        <dbReference type="ARBA" id="ARBA00023077"/>
    </source>
</evidence>
<keyword evidence="3 11" id="KW-1134">Transmembrane beta strand</keyword>
<dbReference type="Pfam" id="PF00593">
    <property type="entry name" value="TonB_dep_Rec_b-barrel"/>
    <property type="match status" value="1"/>
</dbReference>
<feature type="domain" description="TonB-dependent receptor plug" evidence="15">
    <location>
        <begin position="57"/>
        <end position="167"/>
    </location>
</feature>
<proteinExistence type="inferred from homology"/>
<keyword evidence="2 11" id="KW-0813">Transport</keyword>
<evidence type="ECO:0000256" key="10">
    <source>
        <dbReference type="ARBA" id="ARBA00023237"/>
    </source>
</evidence>
<name>A0ABS0SYK8_9CAUL</name>
<evidence type="ECO:0000256" key="5">
    <source>
        <dbReference type="ARBA" id="ARBA00022692"/>
    </source>
</evidence>
<keyword evidence="8 12" id="KW-0798">TonB box</keyword>
<organism evidence="16 17">
    <name type="scientific">Caulobacter hibisci</name>
    <dbReference type="NCBI Taxonomy" id="2035993"/>
    <lineage>
        <taxon>Bacteria</taxon>
        <taxon>Pseudomonadati</taxon>
        <taxon>Pseudomonadota</taxon>
        <taxon>Alphaproteobacteria</taxon>
        <taxon>Caulobacterales</taxon>
        <taxon>Caulobacteraceae</taxon>
        <taxon>Caulobacter</taxon>
    </lineage>
</organism>
<evidence type="ECO:0000256" key="4">
    <source>
        <dbReference type="ARBA" id="ARBA00022496"/>
    </source>
</evidence>
<evidence type="ECO:0000259" key="15">
    <source>
        <dbReference type="Pfam" id="PF07715"/>
    </source>
</evidence>
<keyword evidence="13" id="KW-0732">Signal</keyword>
<evidence type="ECO:0000313" key="16">
    <source>
        <dbReference type="EMBL" id="MBI1684722.1"/>
    </source>
</evidence>
<comment type="similarity">
    <text evidence="11 12">Belongs to the TonB-dependent receptor family.</text>
</comment>
<keyword evidence="10 11" id="KW-0998">Cell outer membrane</keyword>
<sequence length="733" mass="77864">MPKVLGRKSAQFASAALSVALLDAAAFAAHAQEAPAKEAPPAVEELLVTAQRREQNLQDTPVAVSAFSARALDQLQIAKVQNLGSAVPSLYVSQISASPSTVQISLRGALDQTGGMITSEPPVGIYINDVYQARLSVANMDLADVQQVEVLRGPQGTLYGRNSMTGALKYQTRQPDGKGGGTLEASAGNYGQQRYRATVGGAITDHVAATASALFSERDGWQYDTTLKQKVGARRDSGVRGALGLTDVGPFSAMVEASYARTDTEGQYFVPLDPTTLKPLASGPFGSTRTPNKTDTRNEQKTLALHLGYAGEAVTFKSITAYQTLADHWTLDFSGGLVNGFGTTVAGFLRGSDTDQEQISQEFQLLGDAAGGKLQWIGGVFYFKETGTQVITDTIGAGVYAAFPIGLLPTTVNAESKSTAIYGQAEYAFTDKLKGSFGLRYTDDQKSVDGTIQNGLAAFPATLVARSNDADWKVWTPKFNLQYAVSDDVMAYATVARGYRAGGFVALSIANPSIFTQGYDPEYAWSYEAGAKIEGFDRRARLNVAAYLEQLKDLQQNVIENGSTLTQNAAEARIAGLEIEASATPITGVNLFASLALTDAEYEKLDASTAAAQAGAKSLPLISKVQGQVGGSWKIAPAALGGGSVTVAGDWSYRSSRYSEATNSEAGHIPAVDRLNASVTYESPNGQWKAFVQGRNVLDSEDYYSGAAFIPGLIVYRGADEPAMWSVGVRFKY</sequence>